<dbReference type="InterPro" id="IPR015927">
    <property type="entry name" value="Peptidase_S24_S26A/B/C"/>
</dbReference>
<dbReference type="SUPFAM" id="SSF47413">
    <property type="entry name" value="lambda repressor-like DNA-binding domains"/>
    <property type="match status" value="1"/>
</dbReference>
<feature type="domain" description="HTH cro/C1-type" evidence="3">
    <location>
        <begin position="13"/>
        <end position="67"/>
    </location>
</feature>
<dbReference type="EMBL" id="JACSQZ010000047">
    <property type="protein sequence ID" value="MBD7915853.1"/>
    <property type="molecule type" value="Genomic_DNA"/>
</dbReference>
<dbReference type="InterPro" id="IPR010982">
    <property type="entry name" value="Lambda_DNA-bd_dom_sf"/>
</dbReference>
<dbReference type="InterPro" id="IPR036286">
    <property type="entry name" value="LexA/Signal_pep-like_sf"/>
</dbReference>
<evidence type="ECO:0000259" key="3">
    <source>
        <dbReference type="PROSITE" id="PS50943"/>
    </source>
</evidence>
<evidence type="ECO:0000313" key="4">
    <source>
        <dbReference type="EMBL" id="MBD7915853.1"/>
    </source>
</evidence>
<organism evidence="4 5">
    <name type="scientific">Clostridium gallinarum</name>
    <dbReference type="NCBI Taxonomy" id="2762246"/>
    <lineage>
        <taxon>Bacteria</taxon>
        <taxon>Bacillati</taxon>
        <taxon>Bacillota</taxon>
        <taxon>Clostridia</taxon>
        <taxon>Eubacteriales</taxon>
        <taxon>Clostridiaceae</taxon>
        <taxon>Clostridium</taxon>
    </lineage>
</organism>
<comment type="caution">
    <text evidence="4">The sequence shown here is derived from an EMBL/GenBank/DDBJ whole genome shotgun (WGS) entry which is preliminary data.</text>
</comment>
<name>A0ABR8Q614_9CLOT</name>
<keyword evidence="1" id="KW-0238">DNA-binding</keyword>
<dbReference type="CDD" id="cd00093">
    <property type="entry name" value="HTH_XRE"/>
    <property type="match status" value="1"/>
</dbReference>
<protein>
    <submittedName>
        <fullName evidence="4">Helix-turn-helix domain-containing protein</fullName>
    </submittedName>
</protein>
<evidence type="ECO:0000256" key="2">
    <source>
        <dbReference type="SAM" id="Coils"/>
    </source>
</evidence>
<dbReference type="RefSeq" id="WP_191750606.1">
    <property type="nucleotide sequence ID" value="NZ_JACSQZ010000047.1"/>
</dbReference>
<accession>A0ABR8Q614</accession>
<dbReference type="Pfam" id="PF00717">
    <property type="entry name" value="Peptidase_S24"/>
    <property type="match status" value="1"/>
</dbReference>
<feature type="coiled-coil region" evidence="2">
    <location>
        <begin position="6"/>
        <end position="33"/>
    </location>
</feature>
<dbReference type="PANTHER" id="PTHR46558">
    <property type="entry name" value="TRACRIPTIONAL REGULATORY PROTEIN-RELATED-RELATED"/>
    <property type="match status" value="1"/>
</dbReference>
<dbReference type="InterPro" id="IPR001387">
    <property type="entry name" value="Cro/C1-type_HTH"/>
</dbReference>
<reference evidence="4 5" key="1">
    <citation type="submission" date="2020-08" db="EMBL/GenBank/DDBJ databases">
        <title>A Genomic Blueprint of the Chicken Gut Microbiome.</title>
        <authorList>
            <person name="Gilroy R."/>
            <person name="Ravi A."/>
            <person name="Getino M."/>
            <person name="Pursley I."/>
            <person name="Horton D.L."/>
            <person name="Alikhan N.-F."/>
            <person name="Baker D."/>
            <person name="Gharbi K."/>
            <person name="Hall N."/>
            <person name="Watson M."/>
            <person name="Adriaenssens E.M."/>
            <person name="Foster-Nyarko E."/>
            <person name="Jarju S."/>
            <person name="Secka A."/>
            <person name="Antonio M."/>
            <person name="Oren A."/>
            <person name="Chaudhuri R."/>
            <person name="La Ragione R.M."/>
            <person name="Hildebrand F."/>
            <person name="Pallen M.J."/>
        </authorList>
    </citation>
    <scope>NUCLEOTIDE SEQUENCE [LARGE SCALE GENOMIC DNA]</scope>
    <source>
        <strain evidence="4 5">Sa3CUN1</strain>
    </source>
</reference>
<dbReference type="PANTHER" id="PTHR46558:SF4">
    <property type="entry name" value="DNA-BIDING PHAGE PROTEIN"/>
    <property type="match status" value="1"/>
</dbReference>
<gene>
    <name evidence="4" type="ORF">H9660_11925</name>
</gene>
<dbReference type="SMART" id="SM00530">
    <property type="entry name" value="HTH_XRE"/>
    <property type="match status" value="1"/>
</dbReference>
<dbReference type="SUPFAM" id="SSF51306">
    <property type="entry name" value="LexA/Signal peptidase"/>
    <property type="match status" value="1"/>
</dbReference>
<dbReference type="Gene3D" id="2.10.109.10">
    <property type="entry name" value="Umud Fragment, subunit A"/>
    <property type="match status" value="1"/>
</dbReference>
<evidence type="ECO:0000313" key="5">
    <source>
        <dbReference type="Proteomes" id="UP000640335"/>
    </source>
</evidence>
<proteinExistence type="predicted"/>
<dbReference type="Gene3D" id="1.10.260.40">
    <property type="entry name" value="lambda repressor-like DNA-binding domains"/>
    <property type="match status" value="1"/>
</dbReference>
<keyword evidence="2" id="KW-0175">Coiled coil</keyword>
<keyword evidence="5" id="KW-1185">Reference proteome</keyword>
<sequence length="262" mass="30042">MDNLYQKNCANKLKKIRKEYNLTQEELAKILNTSKQSISLYEKGKMLPSINVLIALSKYFNISIDSFIFDKKENQINFTSDPAFVDNVRLELKAILDLEKTLNSYIDNFKKLTPIIKNRIDNLNHLILNNETHSNNTNDLIKVPLLRRNSLKKSDLFMEVIGDKLNPANNYYIFTVNDNSMDKFFTKDELILVEETDIINTDDLIVVKVGNDVFCRKVFIDGTSIILFPASSSLSFKSESYNTFDLVILGKVLGKTSDFLSP</sequence>
<dbReference type="PROSITE" id="PS50943">
    <property type="entry name" value="HTH_CROC1"/>
    <property type="match status" value="1"/>
</dbReference>
<evidence type="ECO:0000256" key="1">
    <source>
        <dbReference type="ARBA" id="ARBA00023125"/>
    </source>
</evidence>
<dbReference type="Pfam" id="PF01381">
    <property type="entry name" value="HTH_3"/>
    <property type="match status" value="1"/>
</dbReference>
<dbReference type="Proteomes" id="UP000640335">
    <property type="component" value="Unassembled WGS sequence"/>
</dbReference>